<evidence type="ECO:0000313" key="2">
    <source>
        <dbReference type="EMBL" id="CAA9517438.1"/>
    </source>
</evidence>
<organism evidence="2">
    <name type="scientific">uncultured Solirubrobacteraceae bacterium</name>
    <dbReference type="NCBI Taxonomy" id="1162706"/>
    <lineage>
        <taxon>Bacteria</taxon>
        <taxon>Bacillati</taxon>
        <taxon>Actinomycetota</taxon>
        <taxon>Thermoleophilia</taxon>
        <taxon>Solirubrobacterales</taxon>
        <taxon>Solirubrobacteraceae</taxon>
        <taxon>environmental samples</taxon>
    </lineage>
</organism>
<feature type="compositionally biased region" description="Low complexity" evidence="1">
    <location>
        <begin position="40"/>
        <end position="51"/>
    </location>
</feature>
<feature type="compositionally biased region" description="Basic and acidic residues" evidence="1">
    <location>
        <begin position="83"/>
        <end position="97"/>
    </location>
</feature>
<dbReference type="AlphaFoldDB" id="A0A6J4TA86"/>
<feature type="compositionally biased region" description="Basic residues" evidence="1">
    <location>
        <begin position="67"/>
        <end position="82"/>
    </location>
</feature>
<feature type="non-terminal residue" evidence="2">
    <location>
        <position position="97"/>
    </location>
</feature>
<protein>
    <submittedName>
        <fullName evidence="2">Uncharacterized protein</fullName>
    </submittedName>
</protein>
<dbReference type="EMBL" id="CADCVQ010000133">
    <property type="protein sequence ID" value="CAA9517438.1"/>
    <property type="molecule type" value="Genomic_DNA"/>
</dbReference>
<gene>
    <name evidence="2" type="ORF">AVDCRST_MAG67-3145</name>
</gene>
<feature type="region of interest" description="Disordered" evidence="1">
    <location>
        <begin position="40"/>
        <end position="97"/>
    </location>
</feature>
<proteinExistence type="predicted"/>
<reference evidence="2" key="1">
    <citation type="submission" date="2020-02" db="EMBL/GenBank/DDBJ databases">
        <authorList>
            <person name="Meier V. D."/>
        </authorList>
    </citation>
    <scope>NUCLEOTIDE SEQUENCE</scope>
    <source>
        <strain evidence="2">AVDCRST_MAG67</strain>
    </source>
</reference>
<feature type="non-terminal residue" evidence="2">
    <location>
        <position position="1"/>
    </location>
</feature>
<accession>A0A6J4TA86</accession>
<evidence type="ECO:0000256" key="1">
    <source>
        <dbReference type="SAM" id="MobiDB-lite"/>
    </source>
</evidence>
<name>A0A6J4TA86_9ACTN</name>
<sequence>CTQRRRRAIERRMFVELAHGYPPRLWVTGLASATSCSCTSTISRPSSPSCAARTRPCCASRPTRPGRAARIRRRPRGQHRFPRRLDLSDRSAHAHAP</sequence>